<comment type="caution">
    <text evidence="2">The sequence shown here is derived from an EMBL/GenBank/DDBJ whole genome shotgun (WGS) entry which is preliminary data.</text>
</comment>
<feature type="transmembrane region" description="Helical" evidence="1">
    <location>
        <begin position="265"/>
        <end position="286"/>
    </location>
</feature>
<evidence type="ECO:0000313" key="2">
    <source>
        <dbReference type="EMBL" id="PPC76754.1"/>
    </source>
</evidence>
<dbReference type="PANTHER" id="PTHR30282">
    <property type="entry name" value="P-AMINOBENZOYL GLUTAMATE TRANSPORTER"/>
    <property type="match status" value="1"/>
</dbReference>
<dbReference type="GO" id="GO:0015558">
    <property type="term" value="F:secondary active p-aminobenzoyl-glutamate transmembrane transporter activity"/>
    <property type="evidence" value="ECO:0007669"/>
    <property type="project" value="InterPro"/>
</dbReference>
<dbReference type="Proteomes" id="UP000238196">
    <property type="component" value="Unassembled WGS sequence"/>
</dbReference>
<dbReference type="PANTHER" id="PTHR30282:SF0">
    <property type="entry name" value="P-AMINOBENZOYL-GLUTAMATE TRANSPORT PROTEIN"/>
    <property type="match status" value="1"/>
</dbReference>
<evidence type="ECO:0000313" key="3">
    <source>
        <dbReference type="Proteomes" id="UP000238196"/>
    </source>
</evidence>
<dbReference type="EMBL" id="PRLP01000042">
    <property type="protein sequence ID" value="PPC76754.1"/>
    <property type="molecule type" value="Genomic_DNA"/>
</dbReference>
<sequence>MMDTYSEVREEKNSLGVRILNKVEQVGNRLPDPIMLFIVLAVVVIAVSWLAANMGASVVHPATGKELAIKSLLSAEGIVFMITKMLDNFTGFAPLGLVLSMMIGVGMAEKVGLLEAVVKRTILNAPRRLITASVVFAGIMMNIASDASMILLPPLAALVFLSVGRHPIAGLIAGFASAGAGFTANLIIVGTDALLSGISTEAAKAVNPHMIVTPVDNWYFNIASVFVLTVVGVLVTEKIVEPRLGTYTGDKSYTKQALSGDESRALRNAGIAGLLYIVAIGTLVMWPGSPLQNAKGGLIPSPLVKPSKYTYL</sequence>
<dbReference type="AlphaFoldDB" id="A0A2S5KPI5"/>
<keyword evidence="1" id="KW-1133">Transmembrane helix</keyword>
<feature type="transmembrane region" description="Helical" evidence="1">
    <location>
        <begin position="129"/>
        <end position="152"/>
    </location>
</feature>
<feature type="transmembrane region" description="Helical" evidence="1">
    <location>
        <begin position="34"/>
        <end position="55"/>
    </location>
</feature>
<protein>
    <recommendedName>
        <fullName evidence="4">Aminobenzoyl-glutamate transporter</fullName>
    </recommendedName>
</protein>
<dbReference type="OrthoDB" id="3314392at2"/>
<evidence type="ECO:0008006" key="4">
    <source>
        <dbReference type="Google" id="ProtNLM"/>
    </source>
</evidence>
<feature type="transmembrane region" description="Helical" evidence="1">
    <location>
        <begin position="89"/>
        <end position="108"/>
    </location>
</feature>
<evidence type="ECO:0000256" key="1">
    <source>
        <dbReference type="SAM" id="Phobius"/>
    </source>
</evidence>
<dbReference type="InterPro" id="IPR004697">
    <property type="entry name" value="AbgT"/>
</dbReference>
<gene>
    <name evidence="2" type="ORF">C4K68_13915</name>
</gene>
<organism evidence="2 3">
    <name type="scientific">Proteobacteria bacterium 228</name>
    <dbReference type="NCBI Taxonomy" id="2083153"/>
    <lineage>
        <taxon>Bacteria</taxon>
        <taxon>Pseudomonadati</taxon>
        <taxon>Pseudomonadota</taxon>
    </lineage>
</organism>
<accession>A0A2S5KPI5</accession>
<keyword evidence="1" id="KW-0472">Membrane</keyword>
<keyword evidence="1" id="KW-0812">Transmembrane</keyword>
<dbReference type="Pfam" id="PF03806">
    <property type="entry name" value="ABG_transport"/>
    <property type="match status" value="1"/>
</dbReference>
<proteinExistence type="predicted"/>
<name>A0A2S5KPI5_9PROT</name>
<reference evidence="2 3" key="1">
    <citation type="submission" date="2018-02" db="EMBL/GenBank/DDBJ databases">
        <title>novel marine gammaproteobacteria from coastal saline agro ecosystem.</title>
        <authorList>
            <person name="Krishnan R."/>
            <person name="Ramesh Kumar N."/>
        </authorList>
    </citation>
    <scope>NUCLEOTIDE SEQUENCE [LARGE SCALE GENOMIC DNA]</scope>
    <source>
        <strain evidence="2 3">228</strain>
    </source>
</reference>
<dbReference type="GO" id="GO:1902604">
    <property type="term" value="P:p-aminobenzoyl-glutamate transmembrane transport"/>
    <property type="evidence" value="ECO:0007669"/>
    <property type="project" value="InterPro"/>
</dbReference>